<evidence type="ECO:0000256" key="2">
    <source>
        <dbReference type="ARBA" id="ARBA00009142"/>
    </source>
</evidence>
<evidence type="ECO:0000313" key="10">
    <source>
        <dbReference type="Proteomes" id="UP000192726"/>
    </source>
</evidence>
<gene>
    <name evidence="9" type="ORF">B1H19_09135</name>
</gene>
<dbReference type="InterPro" id="IPR002781">
    <property type="entry name" value="TM_pro_TauE-like"/>
</dbReference>
<dbReference type="STRING" id="553510.B1H19_09135"/>
<keyword evidence="5 8" id="KW-0812">Transmembrane</keyword>
<protein>
    <recommendedName>
        <fullName evidence="8">Probable membrane transporter protein</fullName>
    </recommendedName>
</protein>
<feature type="transmembrane region" description="Helical" evidence="8">
    <location>
        <begin position="103"/>
        <end position="122"/>
    </location>
</feature>
<dbReference type="KEGG" id="sgv:B1H19_09135"/>
<dbReference type="InterPro" id="IPR052017">
    <property type="entry name" value="TSUP"/>
</dbReference>
<dbReference type="AlphaFoldDB" id="A0A1V0TNE4"/>
<dbReference type="RefSeq" id="WP_083104121.1">
    <property type="nucleotide sequence ID" value="NZ_CP020569.1"/>
</dbReference>
<keyword evidence="6 8" id="KW-1133">Transmembrane helix</keyword>
<accession>A0A1V0TNE4</accession>
<reference evidence="9 10" key="1">
    <citation type="submission" date="2017-04" db="EMBL/GenBank/DDBJ databases">
        <title>Complete Genome Sequence of Streptomyces gilvosporeus F607, a Capable Producer of Natamycin.</title>
        <authorList>
            <person name="Zong G."/>
            <person name="Zhong C."/>
            <person name="Fu J."/>
            <person name="Qin R."/>
            <person name="Cao G."/>
        </authorList>
    </citation>
    <scope>NUCLEOTIDE SEQUENCE [LARGE SCALE GENOMIC DNA]</scope>
    <source>
        <strain evidence="9 10">F607</strain>
    </source>
</reference>
<dbReference type="OrthoDB" id="3782574at2"/>
<keyword evidence="7 8" id="KW-0472">Membrane</keyword>
<feature type="transmembrane region" description="Helical" evidence="8">
    <location>
        <begin position="237"/>
        <end position="255"/>
    </location>
</feature>
<comment type="subcellular location">
    <subcellularLocation>
        <location evidence="1 8">Cell membrane</location>
        <topology evidence="1 8">Multi-pass membrane protein</topology>
    </subcellularLocation>
</comment>
<evidence type="ECO:0000256" key="5">
    <source>
        <dbReference type="ARBA" id="ARBA00022692"/>
    </source>
</evidence>
<name>A0A1V0TNE4_9ACTN</name>
<evidence type="ECO:0000256" key="7">
    <source>
        <dbReference type="ARBA" id="ARBA00023136"/>
    </source>
</evidence>
<evidence type="ECO:0000256" key="8">
    <source>
        <dbReference type="RuleBase" id="RU363041"/>
    </source>
</evidence>
<evidence type="ECO:0000256" key="4">
    <source>
        <dbReference type="ARBA" id="ARBA00022475"/>
    </source>
</evidence>
<dbReference type="GO" id="GO:0005886">
    <property type="term" value="C:plasma membrane"/>
    <property type="evidence" value="ECO:0007669"/>
    <property type="project" value="UniProtKB-SubCell"/>
</dbReference>
<evidence type="ECO:0000256" key="1">
    <source>
        <dbReference type="ARBA" id="ARBA00004651"/>
    </source>
</evidence>
<feature type="transmembrane region" description="Helical" evidence="8">
    <location>
        <begin position="187"/>
        <end position="205"/>
    </location>
</feature>
<evidence type="ECO:0000256" key="6">
    <source>
        <dbReference type="ARBA" id="ARBA00022989"/>
    </source>
</evidence>
<feature type="transmembrane region" description="Helical" evidence="8">
    <location>
        <begin position="142"/>
        <end position="175"/>
    </location>
</feature>
<keyword evidence="10" id="KW-1185">Reference proteome</keyword>
<organism evidence="9 10">
    <name type="scientific">Streptomyces gilvosporeus</name>
    <dbReference type="NCBI Taxonomy" id="553510"/>
    <lineage>
        <taxon>Bacteria</taxon>
        <taxon>Bacillati</taxon>
        <taxon>Actinomycetota</taxon>
        <taxon>Actinomycetes</taxon>
        <taxon>Kitasatosporales</taxon>
        <taxon>Streptomycetaceae</taxon>
        <taxon>Streptomyces</taxon>
    </lineage>
</organism>
<dbReference type="Pfam" id="PF01925">
    <property type="entry name" value="TauE"/>
    <property type="match status" value="1"/>
</dbReference>
<dbReference type="EMBL" id="CP020569">
    <property type="protein sequence ID" value="ARF54340.1"/>
    <property type="molecule type" value="Genomic_DNA"/>
</dbReference>
<dbReference type="PANTHER" id="PTHR30269:SF0">
    <property type="entry name" value="MEMBRANE TRANSPORTER PROTEIN YFCA-RELATED"/>
    <property type="match status" value="1"/>
</dbReference>
<sequence length="256" mass="26080">MDLVALLAVAGAGLLSGAVNSIAGGGSLLLFPALLGVGLPTLTANVTNSVANWPGWVGQVYGFADDLKAQSRRRLVLLSVATGVGTVAGSLLLLVTTSATFDLVVPVLVLFASLLLAGQKQVKKLVRPADRAAAPADGRRHLAVLALVMVGAGVYGGYFGGAMGVIMLVALALATSDGLRRLNALKAALSLVDSTISLLIFAVWGPVDWTAVAVAAPTALIGGYLGARLARRLNEEVLRWMVVAAGLSVSTALFVT</sequence>
<keyword evidence="4 8" id="KW-1003">Cell membrane</keyword>
<dbReference type="Proteomes" id="UP000192726">
    <property type="component" value="Chromosome"/>
</dbReference>
<comment type="similarity">
    <text evidence="2 8">Belongs to the 4-toluene sulfonate uptake permease (TSUP) (TC 2.A.102) family.</text>
</comment>
<keyword evidence="3" id="KW-0813">Transport</keyword>
<evidence type="ECO:0000313" key="9">
    <source>
        <dbReference type="EMBL" id="ARF54340.1"/>
    </source>
</evidence>
<evidence type="ECO:0000256" key="3">
    <source>
        <dbReference type="ARBA" id="ARBA00022448"/>
    </source>
</evidence>
<feature type="transmembrane region" description="Helical" evidence="8">
    <location>
        <begin position="75"/>
        <end position="96"/>
    </location>
</feature>
<proteinExistence type="inferred from homology"/>
<dbReference type="PANTHER" id="PTHR30269">
    <property type="entry name" value="TRANSMEMBRANE PROTEIN YFCA"/>
    <property type="match status" value="1"/>
</dbReference>